<feature type="chain" id="PRO_5040288906" description="1-alkyl-2-acetylglycerophosphocholine esterase" evidence="5">
    <location>
        <begin position="19"/>
        <end position="290"/>
    </location>
</feature>
<keyword evidence="4" id="KW-0443">Lipid metabolism</keyword>
<dbReference type="EMBL" id="CP090168">
    <property type="protein sequence ID" value="UJO19242.1"/>
    <property type="molecule type" value="Genomic_DNA"/>
</dbReference>
<proteinExistence type="predicted"/>
<evidence type="ECO:0000256" key="1">
    <source>
        <dbReference type="ARBA" id="ARBA00013201"/>
    </source>
</evidence>
<organism evidence="6 7">
    <name type="scientific">Passalora fulva</name>
    <name type="common">Tomato leaf mold</name>
    <name type="synonym">Cladosporium fulvum</name>
    <dbReference type="NCBI Taxonomy" id="5499"/>
    <lineage>
        <taxon>Eukaryota</taxon>
        <taxon>Fungi</taxon>
        <taxon>Dikarya</taxon>
        <taxon>Ascomycota</taxon>
        <taxon>Pezizomycotina</taxon>
        <taxon>Dothideomycetes</taxon>
        <taxon>Dothideomycetidae</taxon>
        <taxon>Mycosphaerellales</taxon>
        <taxon>Mycosphaerellaceae</taxon>
        <taxon>Fulvia</taxon>
    </lineage>
</organism>
<dbReference type="SUPFAM" id="SSF53474">
    <property type="entry name" value="alpha/beta-Hydrolases"/>
    <property type="match status" value="1"/>
</dbReference>
<keyword evidence="5" id="KW-0732">Signal</keyword>
<sequence length="290" mass="31577">MWIPSSAGVLLLASAAEAYLVPHPTGKYNVSLTTGPLTDHTRKENNPANAGPRTLMLSIFEPAACAATVPVEYLPNKTADFQGPFLQQILNTTLNVTPLFKEARLPVCPIRNSSCRNADDFPIVLFSPGYSIPRLYYNFMASAIASEGFMVITTDHPGDSNFITYPNGDTSISNDTVQGPENILARLHPRIDDVSFLLDQLSNVTSVAELLPHRGPRPLPTDRVAMAGHSLGGIAAVLAAEQDERLRGAINWDGNMLEIPSDCGVSQPVLLMSKGFLFPSWDEMLHFRCK</sequence>
<name>A0A9Q8UR07_PASFU</name>
<evidence type="ECO:0000256" key="5">
    <source>
        <dbReference type="SAM" id="SignalP"/>
    </source>
</evidence>
<protein>
    <recommendedName>
        <fullName evidence="1">1-alkyl-2-acetylglycerophosphocholine esterase</fullName>
        <ecNumber evidence="1">3.1.1.47</ecNumber>
    </recommendedName>
</protein>
<dbReference type="InterPro" id="IPR029058">
    <property type="entry name" value="AB_hydrolase_fold"/>
</dbReference>
<feature type="signal peptide" evidence="5">
    <location>
        <begin position="1"/>
        <end position="18"/>
    </location>
</feature>
<evidence type="ECO:0000256" key="3">
    <source>
        <dbReference type="ARBA" id="ARBA00022963"/>
    </source>
</evidence>
<dbReference type="GO" id="GO:0016042">
    <property type="term" value="P:lipid catabolic process"/>
    <property type="evidence" value="ECO:0007669"/>
    <property type="project" value="UniProtKB-KW"/>
</dbReference>
<accession>A0A9Q8UR07</accession>
<dbReference type="KEGG" id="ffu:CLAFUR5_07434"/>
<dbReference type="PANTHER" id="PTHR10272:SF14">
    <property type="entry name" value="PAF ACETYLHYDROLASE FAMILY PROTEIN"/>
    <property type="match status" value="1"/>
</dbReference>
<keyword evidence="7" id="KW-1185">Reference proteome</keyword>
<dbReference type="AlphaFoldDB" id="A0A9Q8UR07"/>
<evidence type="ECO:0000313" key="7">
    <source>
        <dbReference type="Proteomes" id="UP000756132"/>
    </source>
</evidence>
<dbReference type="GeneID" id="71987312"/>
<evidence type="ECO:0000256" key="2">
    <source>
        <dbReference type="ARBA" id="ARBA00022801"/>
    </source>
</evidence>
<evidence type="ECO:0000313" key="6">
    <source>
        <dbReference type="EMBL" id="UJO19242.1"/>
    </source>
</evidence>
<dbReference type="PANTHER" id="PTHR10272">
    <property type="entry name" value="PLATELET-ACTIVATING FACTOR ACETYLHYDROLASE"/>
    <property type="match status" value="1"/>
</dbReference>
<reference evidence="6" key="1">
    <citation type="submission" date="2021-12" db="EMBL/GenBank/DDBJ databases">
        <authorList>
            <person name="Zaccaron A."/>
            <person name="Stergiopoulos I."/>
        </authorList>
    </citation>
    <scope>NUCLEOTIDE SEQUENCE</scope>
    <source>
        <strain evidence="6">Race5_Kim</strain>
    </source>
</reference>
<dbReference type="GO" id="GO:0003847">
    <property type="term" value="F:1-alkyl-2-acetylglycerophosphocholine esterase activity"/>
    <property type="evidence" value="ECO:0007669"/>
    <property type="project" value="UniProtKB-EC"/>
</dbReference>
<reference evidence="6" key="2">
    <citation type="journal article" date="2022" name="Microb. Genom.">
        <title>A chromosome-scale genome assembly of the tomato pathogen Cladosporium fulvum reveals a compartmentalized genome architecture and the presence of a dispensable chromosome.</title>
        <authorList>
            <person name="Zaccaron A.Z."/>
            <person name="Chen L.H."/>
            <person name="Samaras A."/>
            <person name="Stergiopoulos I."/>
        </authorList>
    </citation>
    <scope>NUCLEOTIDE SEQUENCE</scope>
    <source>
        <strain evidence="6">Race5_Kim</strain>
    </source>
</reference>
<dbReference type="RefSeq" id="XP_047763608.1">
    <property type="nucleotide sequence ID" value="XM_047906582.1"/>
</dbReference>
<dbReference type="Pfam" id="PF03403">
    <property type="entry name" value="PAF-AH_p_II"/>
    <property type="match status" value="2"/>
</dbReference>
<keyword evidence="3" id="KW-0442">Lipid degradation</keyword>
<gene>
    <name evidence="6" type="ORF">CLAFUR5_07434</name>
</gene>
<dbReference type="OMA" id="IDKHEIG"/>
<keyword evidence="2" id="KW-0378">Hydrolase</keyword>
<dbReference type="OrthoDB" id="2363873at2759"/>
<dbReference type="Proteomes" id="UP000756132">
    <property type="component" value="Chromosome 6"/>
</dbReference>
<evidence type="ECO:0000256" key="4">
    <source>
        <dbReference type="ARBA" id="ARBA00023098"/>
    </source>
</evidence>
<dbReference type="EC" id="3.1.1.47" evidence="1"/>
<dbReference type="Gene3D" id="3.40.50.1820">
    <property type="entry name" value="alpha/beta hydrolase"/>
    <property type="match status" value="1"/>
</dbReference>